<dbReference type="RefSeq" id="WP_125134736.1">
    <property type="nucleotide sequence ID" value="NZ_RRUC01000015.1"/>
</dbReference>
<dbReference type="EMBL" id="RRUC01000015">
    <property type="protein sequence ID" value="RRN04756.1"/>
    <property type="molecule type" value="Genomic_DNA"/>
</dbReference>
<organism evidence="1 2">
    <name type="scientific">Bibersteinia trehalosi</name>
    <name type="common">Pasteurella trehalosi</name>
    <dbReference type="NCBI Taxonomy" id="47735"/>
    <lineage>
        <taxon>Bacteria</taxon>
        <taxon>Pseudomonadati</taxon>
        <taxon>Pseudomonadota</taxon>
        <taxon>Gammaproteobacteria</taxon>
        <taxon>Pasteurellales</taxon>
        <taxon>Pasteurellaceae</taxon>
        <taxon>Bibersteinia</taxon>
    </lineage>
</organism>
<dbReference type="AlphaFoldDB" id="A0A3R8MLZ4"/>
<gene>
    <name evidence="1" type="ORF">EIM44_04780</name>
</gene>
<dbReference type="Pfam" id="PF09684">
    <property type="entry name" value="Tail_P2_I"/>
    <property type="match status" value="1"/>
</dbReference>
<evidence type="ECO:0000313" key="1">
    <source>
        <dbReference type="EMBL" id="RRN04756.1"/>
    </source>
</evidence>
<sequence length="178" mass="21250">MLKIKLPFWMDKGQLAQIATIFKKWWVKRIKMLDGIFDLFDEDTCPGFILNLIAYQRDIERFDNESIELFRKRVKYAYINAQEAGSTIGFKNIFERLGIGKVEIKERMPSVDYDIIQLILTDSQLSTNDALLYEIIRKYGRTCRRYAFLTENTIEIYLHYAEFEHTYDYDEITINIKI</sequence>
<evidence type="ECO:0000313" key="2">
    <source>
        <dbReference type="Proteomes" id="UP000276010"/>
    </source>
</evidence>
<proteinExistence type="predicted"/>
<name>A0A3R8MLZ4_BIBTR</name>
<reference evidence="1 2" key="1">
    <citation type="submission" date="2018-11" db="EMBL/GenBank/DDBJ databases">
        <title>Whole genome sequence of Bibersteinia trehalosi strain OADDL-BT1 an multidrug resistant pathogen isolate.</title>
        <authorList>
            <person name="Couger M."/>
            <person name="Ramachandran A."/>
        </authorList>
    </citation>
    <scope>NUCLEOTIDE SEQUENCE [LARGE SCALE GENOMIC DNA]</scope>
    <source>
        <strain evidence="1 2">OADDL-BT1</strain>
    </source>
</reference>
<dbReference type="Proteomes" id="UP000276010">
    <property type="component" value="Unassembled WGS sequence"/>
</dbReference>
<dbReference type="InterPro" id="IPR006521">
    <property type="entry name" value="Tail_protein_I"/>
</dbReference>
<accession>A0A3R8MLZ4</accession>
<comment type="caution">
    <text evidence="1">The sequence shown here is derived from an EMBL/GenBank/DDBJ whole genome shotgun (WGS) entry which is preliminary data.</text>
</comment>
<protein>
    <submittedName>
        <fullName evidence="1">Phage tail protein</fullName>
    </submittedName>
</protein>